<protein>
    <submittedName>
        <fullName evidence="2">Uncharacterized protein</fullName>
    </submittedName>
</protein>
<keyword evidence="1" id="KW-0472">Membrane</keyword>
<keyword evidence="1" id="KW-1133">Transmembrane helix</keyword>
<dbReference type="AlphaFoldDB" id="A0A9W9A8R1"/>
<comment type="caution">
    <text evidence="2">The sequence shown here is derived from an EMBL/GenBank/DDBJ whole genome shotgun (WGS) entry which is preliminary data.</text>
</comment>
<dbReference type="Proteomes" id="UP001150266">
    <property type="component" value="Unassembled WGS sequence"/>
</dbReference>
<evidence type="ECO:0000313" key="3">
    <source>
        <dbReference type="Proteomes" id="UP001150266"/>
    </source>
</evidence>
<reference evidence="2" key="1">
    <citation type="submission" date="2022-08" db="EMBL/GenBank/DDBJ databases">
        <title>A Global Phylogenomic Analysis of the Shiitake Genus Lentinula.</title>
        <authorList>
            <consortium name="DOE Joint Genome Institute"/>
            <person name="Sierra-Patev S."/>
            <person name="Min B."/>
            <person name="Naranjo-Ortiz M."/>
            <person name="Looney B."/>
            <person name="Konkel Z."/>
            <person name="Slot J.C."/>
            <person name="Sakamoto Y."/>
            <person name="Steenwyk J.L."/>
            <person name="Rokas A."/>
            <person name="Carro J."/>
            <person name="Camarero S."/>
            <person name="Ferreira P."/>
            <person name="Molpeceres G."/>
            <person name="Ruiz-Duenas F.J."/>
            <person name="Serrano A."/>
            <person name="Henrissat B."/>
            <person name="Drula E."/>
            <person name="Hughes K.W."/>
            <person name="Mata J.L."/>
            <person name="Ishikawa N.K."/>
            <person name="Vargas-Isla R."/>
            <person name="Ushijima S."/>
            <person name="Smith C.A."/>
            <person name="Ahrendt S."/>
            <person name="Andreopoulos W."/>
            <person name="He G."/>
            <person name="Labutti K."/>
            <person name="Lipzen A."/>
            <person name="Ng V."/>
            <person name="Riley R."/>
            <person name="Sandor L."/>
            <person name="Barry K."/>
            <person name="Martinez A.T."/>
            <person name="Xiao Y."/>
            <person name="Gibbons J.G."/>
            <person name="Terashima K."/>
            <person name="Grigoriev I.V."/>
            <person name="Hibbett D.S."/>
        </authorList>
    </citation>
    <scope>NUCLEOTIDE SEQUENCE</scope>
    <source>
        <strain evidence="2">JLM2183</strain>
    </source>
</reference>
<feature type="transmembrane region" description="Helical" evidence="1">
    <location>
        <begin position="193"/>
        <end position="216"/>
    </location>
</feature>
<keyword evidence="1" id="KW-0812">Transmembrane</keyword>
<feature type="transmembrane region" description="Helical" evidence="1">
    <location>
        <begin position="14"/>
        <end position="33"/>
    </location>
</feature>
<feature type="transmembrane region" description="Helical" evidence="1">
    <location>
        <begin position="75"/>
        <end position="95"/>
    </location>
</feature>
<feature type="transmembrane region" description="Helical" evidence="1">
    <location>
        <begin position="161"/>
        <end position="181"/>
    </location>
</feature>
<proteinExistence type="predicted"/>
<evidence type="ECO:0000256" key="1">
    <source>
        <dbReference type="SAM" id="Phobius"/>
    </source>
</evidence>
<dbReference type="OrthoDB" id="5389493at2759"/>
<accession>A0A9W9A8R1</accession>
<organism evidence="2 3">
    <name type="scientific">Lentinula aciculospora</name>
    <dbReference type="NCBI Taxonomy" id="153920"/>
    <lineage>
        <taxon>Eukaryota</taxon>
        <taxon>Fungi</taxon>
        <taxon>Dikarya</taxon>
        <taxon>Basidiomycota</taxon>
        <taxon>Agaricomycotina</taxon>
        <taxon>Agaricomycetes</taxon>
        <taxon>Agaricomycetidae</taxon>
        <taxon>Agaricales</taxon>
        <taxon>Marasmiineae</taxon>
        <taxon>Omphalotaceae</taxon>
        <taxon>Lentinula</taxon>
    </lineage>
</organism>
<dbReference type="EMBL" id="JAOTPV010000014">
    <property type="protein sequence ID" value="KAJ4475458.1"/>
    <property type="molecule type" value="Genomic_DNA"/>
</dbReference>
<feature type="transmembrane region" description="Helical" evidence="1">
    <location>
        <begin position="236"/>
        <end position="254"/>
    </location>
</feature>
<evidence type="ECO:0000313" key="2">
    <source>
        <dbReference type="EMBL" id="KAJ4475458.1"/>
    </source>
</evidence>
<keyword evidence="3" id="KW-1185">Reference proteome</keyword>
<sequence>MSYNYAKAFGWDSVAAAAVFAALYSPLAMYFIYKIIQERRRVLFRMTLFCIIRITAFILRAVSVGAPSVGQNKNIFIATEVLFSVGFFGLLYATYSLVMDRLDLCEEESMPIPIIGNLLRLTRNRHLFRMALIVPMALGIAGINIATENPNSTTGSSLRKASAIIFLILTVLQGLQTLVLIKAEHEGKDSLKYTSTSFGVKHASLIFGIISLLLLVREVFTVATIDQTLKANNEHFWYPLVALPEILCVICYTIPTLIPPKEKAADLAKYNV</sequence>
<gene>
    <name evidence="2" type="ORF">J3R30DRAFT_3294254</name>
</gene>
<feature type="transmembrane region" description="Helical" evidence="1">
    <location>
        <begin position="42"/>
        <end position="63"/>
    </location>
</feature>
<name>A0A9W9A8R1_9AGAR</name>
<dbReference type="PANTHER" id="PTHR42109">
    <property type="entry name" value="UNPLACED GENOMIC SCAFFOLD UM_SCAF_CONTIG_1.265, WHOLE GENOME SHOTGUN SEQUENCE"/>
    <property type="match status" value="1"/>
</dbReference>
<feature type="transmembrane region" description="Helical" evidence="1">
    <location>
        <begin position="127"/>
        <end position="146"/>
    </location>
</feature>
<dbReference type="PANTHER" id="PTHR42109:SF2">
    <property type="entry name" value="INTEGRAL MEMBRANE PROTEIN"/>
    <property type="match status" value="1"/>
</dbReference>